<dbReference type="STRING" id="1427503.HE1_00264"/>
<dbReference type="InterPro" id="IPR010920">
    <property type="entry name" value="LSM_dom_sf"/>
</dbReference>
<gene>
    <name evidence="4" type="ORF">HE1_00264</name>
</gene>
<dbReference type="SUPFAM" id="SSF50182">
    <property type="entry name" value="Sm-like ribonucleoproteins"/>
    <property type="match status" value="1"/>
</dbReference>
<organism evidence="4 5">
    <name type="scientific">Holospora elegans E1</name>
    <dbReference type="NCBI Taxonomy" id="1427503"/>
    <lineage>
        <taxon>Bacteria</taxon>
        <taxon>Pseudomonadati</taxon>
        <taxon>Pseudomonadota</taxon>
        <taxon>Alphaproteobacteria</taxon>
        <taxon>Holosporales</taxon>
        <taxon>Holosporaceae</taxon>
        <taxon>Holospora</taxon>
    </lineage>
</organism>
<dbReference type="GO" id="GO:0006355">
    <property type="term" value="P:regulation of DNA-templated transcription"/>
    <property type="evidence" value="ECO:0007669"/>
    <property type="project" value="InterPro"/>
</dbReference>
<dbReference type="Gene3D" id="2.30.30.100">
    <property type="match status" value="1"/>
</dbReference>
<comment type="caution">
    <text evidence="4">The sequence shown here is derived from an EMBL/GenBank/DDBJ whole genome shotgun (WGS) entry which is preliminary data.</text>
</comment>
<keyword evidence="2" id="KW-0346">Stress response</keyword>
<name>A0A023DX78_9PROT</name>
<dbReference type="PANTHER" id="PTHR34772:SF1">
    <property type="entry name" value="RNA-BINDING PROTEIN HFQ"/>
    <property type="match status" value="1"/>
</dbReference>
<evidence type="ECO:0000313" key="5">
    <source>
        <dbReference type="Proteomes" id="UP000024842"/>
    </source>
</evidence>
<keyword evidence="1" id="KW-0694">RNA-binding</keyword>
<keyword evidence="5" id="KW-1185">Reference proteome</keyword>
<evidence type="ECO:0000259" key="3">
    <source>
        <dbReference type="PROSITE" id="PS52002"/>
    </source>
</evidence>
<dbReference type="GO" id="GO:0005829">
    <property type="term" value="C:cytosol"/>
    <property type="evidence" value="ECO:0007669"/>
    <property type="project" value="TreeGrafter"/>
</dbReference>
<evidence type="ECO:0000256" key="2">
    <source>
        <dbReference type="ARBA" id="ARBA00023016"/>
    </source>
</evidence>
<evidence type="ECO:0000313" key="4">
    <source>
        <dbReference type="EMBL" id="GAJ45946.1"/>
    </source>
</evidence>
<evidence type="ECO:0000256" key="1">
    <source>
        <dbReference type="ARBA" id="ARBA00022884"/>
    </source>
</evidence>
<dbReference type="InterPro" id="IPR005001">
    <property type="entry name" value="Hfq"/>
</dbReference>
<dbReference type="InterPro" id="IPR047575">
    <property type="entry name" value="Sm"/>
</dbReference>
<dbReference type="GO" id="GO:0003723">
    <property type="term" value="F:RNA binding"/>
    <property type="evidence" value="ECO:0007669"/>
    <property type="project" value="UniProtKB-KW"/>
</dbReference>
<dbReference type="Proteomes" id="UP000024842">
    <property type="component" value="Unassembled WGS sequence"/>
</dbReference>
<dbReference type="PROSITE" id="PS52002">
    <property type="entry name" value="SM"/>
    <property type="match status" value="1"/>
</dbReference>
<proteinExistence type="predicted"/>
<dbReference type="OrthoDB" id="9799751at2"/>
<accession>A0A023DX78</accession>
<dbReference type="AlphaFoldDB" id="A0A023DX78"/>
<dbReference type="GO" id="GO:0043487">
    <property type="term" value="P:regulation of RNA stability"/>
    <property type="evidence" value="ECO:0007669"/>
    <property type="project" value="TreeGrafter"/>
</dbReference>
<dbReference type="GO" id="GO:0045974">
    <property type="term" value="P:regulation of translation, ncRNA-mediated"/>
    <property type="evidence" value="ECO:0007669"/>
    <property type="project" value="TreeGrafter"/>
</dbReference>
<protein>
    <submittedName>
        <fullName evidence="4">RNA-binding protein Hfq</fullName>
    </submittedName>
</protein>
<dbReference type="RefSeq" id="WP_052567185.1">
    <property type="nucleotide sequence ID" value="NZ_BAUP01000048.1"/>
</dbReference>
<reference evidence="4 5" key="1">
    <citation type="journal article" date="2014" name="FEMS Microbiol. Lett.">
        <title>Draft genome sequences of three Holospora species (Holospora obtusa, Holospora undulata, and Holospora elegans), endonuclear symbiotic bacteria of the ciliate Paramecium caudatum.</title>
        <authorList>
            <person name="Dohra H."/>
            <person name="Tanaka K."/>
            <person name="Suzuki T."/>
            <person name="Fujishima M."/>
            <person name="Suzuki H."/>
        </authorList>
    </citation>
    <scope>NUCLEOTIDE SEQUENCE [LARGE SCALE GENOMIC DNA]</scope>
    <source>
        <strain evidence="4 5">E1</strain>
    </source>
</reference>
<dbReference type="Pfam" id="PF17209">
    <property type="entry name" value="Hfq"/>
    <property type="match status" value="1"/>
</dbReference>
<feature type="domain" description="Sm" evidence="3">
    <location>
        <begin position="23"/>
        <end position="83"/>
    </location>
</feature>
<dbReference type="EMBL" id="BAUP01000048">
    <property type="protein sequence ID" value="GAJ45946.1"/>
    <property type="molecule type" value="Genomic_DNA"/>
</dbReference>
<sequence length="101" mass="11229">MFIQKNTSSDPVKKVFEVQTLRKDFLSVLCAQKVSVTIFLMSGIKLQGCIEQFSDDCLILRKDGIVQILYQHAISSIMPVTPFTAPSFSSSAFLDSPEAHD</sequence>
<dbReference type="PANTHER" id="PTHR34772">
    <property type="entry name" value="RNA-BINDING PROTEIN HFQ"/>
    <property type="match status" value="1"/>
</dbReference>